<dbReference type="OrthoDB" id="7547040at2759"/>
<comment type="caution">
    <text evidence="10">Lacks conserved residue(s) required for the propagation of feature annotation.</text>
</comment>
<evidence type="ECO:0000256" key="6">
    <source>
        <dbReference type="ARBA" id="ARBA00022989"/>
    </source>
</evidence>
<dbReference type="GO" id="GO:0007165">
    <property type="term" value="P:signal transduction"/>
    <property type="evidence" value="ECO:0007669"/>
    <property type="project" value="UniProtKB-KW"/>
</dbReference>
<reference evidence="12" key="3">
    <citation type="submission" date="2018-07" db="EMBL/GenBank/DDBJ databases">
        <authorList>
            <person name="Mckenzie S.K."/>
            <person name="Kronauer D.J.C."/>
        </authorList>
    </citation>
    <scope>NUCLEOTIDE SEQUENCE</scope>
    <source>
        <strain evidence="12">Clonal line C1</strain>
    </source>
</reference>
<feature type="transmembrane region" description="Helical" evidence="10">
    <location>
        <begin position="29"/>
        <end position="51"/>
    </location>
</feature>
<comment type="subcellular location">
    <subcellularLocation>
        <location evidence="1 10">Cell membrane</location>
        <topology evidence="1 10">Multi-pass membrane protein</topology>
    </subcellularLocation>
</comment>
<evidence type="ECO:0000313" key="11">
    <source>
        <dbReference type="EMBL" id="EZA48137.1"/>
    </source>
</evidence>
<keyword evidence="9 10" id="KW-0807">Transducer</keyword>
<dbReference type="InterPro" id="IPR004117">
    <property type="entry name" value="7tm6_olfct_rcpt"/>
</dbReference>
<organism evidence="11 13">
    <name type="scientific">Ooceraea biroi</name>
    <name type="common">Clonal raider ant</name>
    <name type="synonym">Cerapachys biroi</name>
    <dbReference type="NCBI Taxonomy" id="2015173"/>
    <lineage>
        <taxon>Eukaryota</taxon>
        <taxon>Metazoa</taxon>
        <taxon>Ecdysozoa</taxon>
        <taxon>Arthropoda</taxon>
        <taxon>Hexapoda</taxon>
        <taxon>Insecta</taxon>
        <taxon>Pterygota</taxon>
        <taxon>Neoptera</taxon>
        <taxon>Endopterygota</taxon>
        <taxon>Hymenoptera</taxon>
        <taxon>Apocrita</taxon>
        <taxon>Aculeata</taxon>
        <taxon>Formicoidea</taxon>
        <taxon>Formicidae</taxon>
        <taxon>Dorylinae</taxon>
        <taxon>Ooceraea</taxon>
    </lineage>
</organism>
<feature type="transmembrane region" description="Helical" evidence="10">
    <location>
        <begin position="360"/>
        <end position="393"/>
    </location>
</feature>
<evidence type="ECO:0000313" key="12">
    <source>
        <dbReference type="EMBL" id="RLU21359.1"/>
    </source>
</evidence>
<evidence type="ECO:0000256" key="8">
    <source>
        <dbReference type="ARBA" id="ARBA00023170"/>
    </source>
</evidence>
<dbReference type="Pfam" id="PF02949">
    <property type="entry name" value="7tm_6"/>
    <property type="match status" value="1"/>
</dbReference>
<reference evidence="12" key="2">
    <citation type="journal article" date="2018" name="Genome Res.">
        <title>The genomic architecture and molecular evolution of ant odorant receptors.</title>
        <authorList>
            <person name="McKenzie S.K."/>
            <person name="Kronauer D.J.C."/>
        </authorList>
    </citation>
    <scope>NUCLEOTIDE SEQUENCE [LARGE SCALE GENOMIC DNA]</scope>
    <source>
        <strain evidence="12">Clonal line C1</strain>
    </source>
</reference>
<keyword evidence="7 10" id="KW-0472">Membrane</keyword>
<keyword evidence="8 10" id="KW-0675">Receptor</keyword>
<evidence type="ECO:0000256" key="10">
    <source>
        <dbReference type="RuleBase" id="RU351113"/>
    </source>
</evidence>
<keyword evidence="3 10" id="KW-0716">Sensory transduction</keyword>
<feature type="transmembrane region" description="Helical" evidence="10">
    <location>
        <begin position="299"/>
        <end position="320"/>
    </location>
</feature>
<dbReference type="OMA" id="IRILYIC"/>
<evidence type="ECO:0000256" key="4">
    <source>
        <dbReference type="ARBA" id="ARBA00022692"/>
    </source>
</evidence>
<feature type="transmembrane region" description="Helical" evidence="10">
    <location>
        <begin position="266"/>
        <end position="287"/>
    </location>
</feature>
<keyword evidence="2" id="KW-1003">Cell membrane</keyword>
<evidence type="ECO:0000256" key="5">
    <source>
        <dbReference type="ARBA" id="ARBA00022725"/>
    </source>
</evidence>
<gene>
    <name evidence="12" type="ORF">DMN91_005732</name>
    <name evidence="11" type="ORF">X777_14319</name>
</gene>
<evidence type="ECO:0000256" key="7">
    <source>
        <dbReference type="ARBA" id="ARBA00023136"/>
    </source>
</evidence>
<dbReference type="EMBL" id="KK107673">
    <property type="protein sequence ID" value="EZA48137.1"/>
    <property type="molecule type" value="Genomic_DNA"/>
</dbReference>
<evidence type="ECO:0000313" key="13">
    <source>
        <dbReference type="Proteomes" id="UP000053097"/>
    </source>
</evidence>
<feature type="transmembrane region" description="Helical" evidence="10">
    <location>
        <begin position="6"/>
        <end position="22"/>
    </location>
</feature>
<proteinExistence type="inferred from homology"/>
<evidence type="ECO:0000256" key="2">
    <source>
        <dbReference type="ARBA" id="ARBA00022475"/>
    </source>
</evidence>
<sequence length="394" mass="45238">MIFSVIQYFNLNRILLLMIGLWPQKQTKLVRLQIILCYFILTSFIVVQFMTFATSKISLQLIIDVFPAAFFFLSYMIKYSSFYFNRDVVKYLLDIVQHTYNELKDESEIAIIKKHWNIARRYTKVLTIFSIFGVFGLISVPILPHIIDVSWPANKSRRCSSSQILTEYFIDQEKYFYLILVHMYAALYVGAAAMVSTGAMSVVYFQHVCGMFKVASYRIKQSMTNNVLQSDCLQKENLICKGIICAVDMHRKALKILELFLSKFNIFYFFLIPSAQISLSFSLFQVFNGVLSGYNIVRLISPCIYATVHYANVCVANSFAQKITDYNSHIFVTVYNVKWYVAPLRTQKLILFLLQKGTKVFNLVVGGLFTASLEGLAVLTNATLSYFIVIYSAG</sequence>
<evidence type="ECO:0000256" key="9">
    <source>
        <dbReference type="ARBA" id="ARBA00023224"/>
    </source>
</evidence>
<comment type="similarity">
    <text evidence="10">Belongs to the insect chemoreceptor superfamily. Heteromeric odorant receptor channel (TC 1.A.69) family.</text>
</comment>
<dbReference type="Proteomes" id="UP000053097">
    <property type="component" value="Unassembled WGS sequence"/>
</dbReference>
<accession>A0A026VWN1</accession>
<dbReference type="AlphaFoldDB" id="A0A026VWN1"/>
<dbReference type="GO" id="GO:0005886">
    <property type="term" value="C:plasma membrane"/>
    <property type="evidence" value="ECO:0007669"/>
    <property type="project" value="UniProtKB-SubCell"/>
</dbReference>
<dbReference type="EMBL" id="QOIP01000006">
    <property type="protein sequence ID" value="RLU21359.1"/>
    <property type="molecule type" value="Genomic_DNA"/>
</dbReference>
<name>A0A026VWN1_OOCBI</name>
<keyword evidence="4 10" id="KW-0812">Transmembrane</keyword>
<evidence type="ECO:0000256" key="3">
    <source>
        <dbReference type="ARBA" id="ARBA00022606"/>
    </source>
</evidence>
<feature type="transmembrane region" description="Helical" evidence="10">
    <location>
        <begin position="57"/>
        <end position="77"/>
    </location>
</feature>
<reference evidence="11 13" key="1">
    <citation type="journal article" date="2014" name="Curr. Biol.">
        <title>The genome of the clonal raider ant Cerapachys biroi.</title>
        <authorList>
            <person name="Oxley P.R."/>
            <person name="Ji L."/>
            <person name="Fetter-Pruneda I."/>
            <person name="McKenzie S.K."/>
            <person name="Li C."/>
            <person name="Hu H."/>
            <person name="Zhang G."/>
            <person name="Kronauer D.J."/>
        </authorList>
    </citation>
    <scope>NUCLEOTIDE SEQUENCE [LARGE SCALE GENOMIC DNA]</scope>
</reference>
<dbReference type="PANTHER" id="PTHR21137">
    <property type="entry name" value="ODORANT RECEPTOR"/>
    <property type="match status" value="1"/>
</dbReference>
<feature type="transmembrane region" description="Helical" evidence="10">
    <location>
        <begin position="125"/>
        <end position="147"/>
    </location>
</feature>
<dbReference type="Proteomes" id="UP000279307">
    <property type="component" value="Chromosome 6"/>
</dbReference>
<protein>
    <recommendedName>
        <fullName evidence="10">Odorant receptor</fullName>
    </recommendedName>
</protein>
<dbReference type="GO" id="GO:0005549">
    <property type="term" value="F:odorant binding"/>
    <property type="evidence" value="ECO:0007669"/>
    <property type="project" value="InterPro"/>
</dbReference>
<keyword evidence="5 10" id="KW-0552">Olfaction</keyword>
<dbReference type="GO" id="GO:0004984">
    <property type="term" value="F:olfactory receptor activity"/>
    <property type="evidence" value="ECO:0007669"/>
    <property type="project" value="InterPro"/>
</dbReference>
<keyword evidence="13" id="KW-1185">Reference proteome</keyword>
<feature type="transmembrane region" description="Helical" evidence="10">
    <location>
        <begin position="175"/>
        <end position="205"/>
    </location>
</feature>
<dbReference type="PANTHER" id="PTHR21137:SF35">
    <property type="entry name" value="ODORANT RECEPTOR 19A-RELATED"/>
    <property type="match status" value="1"/>
</dbReference>
<evidence type="ECO:0000256" key="1">
    <source>
        <dbReference type="ARBA" id="ARBA00004651"/>
    </source>
</evidence>
<keyword evidence="6 10" id="KW-1133">Transmembrane helix</keyword>